<organism evidence="2 3">
    <name type="scientific">Paenibacillus pini JCM 16418</name>
    <dbReference type="NCBI Taxonomy" id="1236976"/>
    <lineage>
        <taxon>Bacteria</taxon>
        <taxon>Bacillati</taxon>
        <taxon>Bacillota</taxon>
        <taxon>Bacilli</taxon>
        <taxon>Bacillales</taxon>
        <taxon>Paenibacillaceae</taxon>
        <taxon>Paenibacillus</taxon>
    </lineage>
</organism>
<gene>
    <name evidence="2" type="ORF">JCM16418_3582</name>
</gene>
<proteinExistence type="predicted"/>
<comment type="caution">
    <text evidence="2">The sequence shown here is derived from an EMBL/GenBank/DDBJ whole genome shotgun (WGS) entry which is preliminary data.</text>
</comment>
<name>W7YXN5_9BACL</name>
<keyword evidence="1" id="KW-1133">Transmembrane helix</keyword>
<dbReference type="EMBL" id="BAVZ01000012">
    <property type="protein sequence ID" value="GAF09441.1"/>
    <property type="molecule type" value="Genomic_DNA"/>
</dbReference>
<dbReference type="STRING" id="1236976.JCM16418_3582"/>
<sequence length="73" mass="8010">MAGTVPMAAARTKSPVSPAATESSFVKWFLIVAAGLVLLWLIVLPLTIVLTEALKKAGMYILRHYQIRMPCPR</sequence>
<keyword evidence="1" id="KW-0812">Transmembrane</keyword>
<evidence type="ECO:0000313" key="2">
    <source>
        <dbReference type="EMBL" id="GAF09441.1"/>
    </source>
</evidence>
<dbReference type="AlphaFoldDB" id="W7YXN5"/>
<dbReference type="Proteomes" id="UP000019364">
    <property type="component" value="Unassembled WGS sequence"/>
</dbReference>
<keyword evidence="3" id="KW-1185">Reference proteome</keyword>
<reference evidence="2 3" key="1">
    <citation type="journal article" date="2014" name="Genome Announc.">
        <title>Draft Genome Sequence of Paenibacillus pini JCM 16418T, Isolated from the Rhizosphere of Pine Tree.</title>
        <authorList>
            <person name="Yuki M."/>
            <person name="Oshima K."/>
            <person name="Suda W."/>
            <person name="Oshida Y."/>
            <person name="Kitamura K."/>
            <person name="Iida Y."/>
            <person name="Hattori M."/>
            <person name="Ohkuma M."/>
        </authorList>
    </citation>
    <scope>NUCLEOTIDE SEQUENCE [LARGE SCALE GENOMIC DNA]</scope>
    <source>
        <strain evidence="2 3">JCM 16418</strain>
    </source>
</reference>
<evidence type="ECO:0000256" key="1">
    <source>
        <dbReference type="SAM" id="Phobius"/>
    </source>
</evidence>
<protein>
    <submittedName>
        <fullName evidence="2">Uncharacterized protein</fullName>
    </submittedName>
</protein>
<feature type="transmembrane region" description="Helical" evidence="1">
    <location>
        <begin position="28"/>
        <end position="50"/>
    </location>
</feature>
<accession>W7YXN5</accession>
<keyword evidence="1" id="KW-0472">Membrane</keyword>
<evidence type="ECO:0000313" key="3">
    <source>
        <dbReference type="Proteomes" id="UP000019364"/>
    </source>
</evidence>